<name>A0A5J4ZN19_9ASTE</name>
<gene>
    <name evidence="1" type="ORF">F0562_013332</name>
</gene>
<organism evidence="1 2">
    <name type="scientific">Nyssa sinensis</name>
    <dbReference type="NCBI Taxonomy" id="561372"/>
    <lineage>
        <taxon>Eukaryota</taxon>
        <taxon>Viridiplantae</taxon>
        <taxon>Streptophyta</taxon>
        <taxon>Embryophyta</taxon>
        <taxon>Tracheophyta</taxon>
        <taxon>Spermatophyta</taxon>
        <taxon>Magnoliopsida</taxon>
        <taxon>eudicotyledons</taxon>
        <taxon>Gunneridae</taxon>
        <taxon>Pentapetalae</taxon>
        <taxon>asterids</taxon>
        <taxon>Cornales</taxon>
        <taxon>Nyssaceae</taxon>
        <taxon>Nyssa</taxon>
    </lineage>
</organism>
<dbReference type="AlphaFoldDB" id="A0A5J4ZN19"/>
<dbReference type="OrthoDB" id="990837at2759"/>
<dbReference type="Proteomes" id="UP000325577">
    <property type="component" value="Linkage Group LG6"/>
</dbReference>
<evidence type="ECO:0000313" key="1">
    <source>
        <dbReference type="EMBL" id="KAA8519076.1"/>
    </source>
</evidence>
<keyword evidence="2" id="KW-1185">Reference proteome</keyword>
<protein>
    <submittedName>
        <fullName evidence="1">Uncharacterized protein</fullName>
    </submittedName>
</protein>
<sequence>MVDNNTWNINHLATIGRAMSSYEDELCEIMKSLDVDWSMIAKASPCYVTYLKDSMDQILNCFESNVAVSEIIALETIAAVQMRIDEANRVIQRKRSWRCDIGPPQLLDSEGLCSRSTKLHQKGL</sequence>
<accession>A0A5J4ZN19</accession>
<proteinExistence type="predicted"/>
<reference evidence="1 2" key="1">
    <citation type="submission" date="2019-09" db="EMBL/GenBank/DDBJ databases">
        <title>A chromosome-level genome assembly of the Chinese tupelo Nyssa sinensis.</title>
        <authorList>
            <person name="Yang X."/>
            <person name="Kang M."/>
            <person name="Yang Y."/>
            <person name="Xiong H."/>
            <person name="Wang M."/>
            <person name="Zhang Z."/>
            <person name="Wang Z."/>
            <person name="Wu H."/>
            <person name="Ma T."/>
            <person name="Liu J."/>
            <person name="Xi Z."/>
        </authorList>
    </citation>
    <scope>NUCLEOTIDE SEQUENCE [LARGE SCALE GENOMIC DNA]</scope>
    <source>
        <strain evidence="1">J267</strain>
        <tissue evidence="1">Leaf</tissue>
    </source>
</reference>
<evidence type="ECO:0000313" key="2">
    <source>
        <dbReference type="Proteomes" id="UP000325577"/>
    </source>
</evidence>
<dbReference type="EMBL" id="CM018049">
    <property type="protein sequence ID" value="KAA8519076.1"/>
    <property type="molecule type" value="Genomic_DNA"/>
</dbReference>